<dbReference type="Gene3D" id="3.40.50.720">
    <property type="entry name" value="NAD(P)-binding Rossmann-like Domain"/>
    <property type="match status" value="1"/>
</dbReference>
<comment type="caution">
    <text evidence="4">The sequence shown here is derived from an EMBL/GenBank/DDBJ whole genome shotgun (WGS) entry which is preliminary data.</text>
</comment>
<evidence type="ECO:0000313" key="5">
    <source>
        <dbReference type="Proteomes" id="UP000324927"/>
    </source>
</evidence>
<dbReference type="CDD" id="cd05233">
    <property type="entry name" value="SDR_c"/>
    <property type="match status" value="1"/>
</dbReference>
<dbReference type="GO" id="GO:0016491">
    <property type="term" value="F:oxidoreductase activity"/>
    <property type="evidence" value="ECO:0007669"/>
    <property type="project" value="UniProtKB-KW"/>
</dbReference>
<dbReference type="InterPro" id="IPR002347">
    <property type="entry name" value="SDR_fam"/>
</dbReference>
<comment type="similarity">
    <text evidence="1">Belongs to the short-chain dehydrogenases/reductases (SDR) family.</text>
</comment>
<dbReference type="PRINTS" id="PR00081">
    <property type="entry name" value="GDHRDH"/>
</dbReference>
<dbReference type="Proteomes" id="UP000324927">
    <property type="component" value="Unassembled WGS sequence"/>
</dbReference>
<feature type="domain" description="Ketoreductase" evidence="3">
    <location>
        <begin position="8"/>
        <end position="182"/>
    </location>
</feature>
<proteinExistence type="inferred from homology"/>
<keyword evidence="2" id="KW-0560">Oxidoreductase</keyword>
<evidence type="ECO:0000256" key="1">
    <source>
        <dbReference type="ARBA" id="ARBA00006484"/>
    </source>
</evidence>
<dbReference type="FunFam" id="3.40.50.720:FF:000084">
    <property type="entry name" value="Short-chain dehydrogenase reductase"/>
    <property type="match status" value="1"/>
</dbReference>
<name>A0A5A9G1G3_AZOLI</name>
<dbReference type="SUPFAM" id="SSF51735">
    <property type="entry name" value="NAD(P)-binding Rossmann-fold domains"/>
    <property type="match status" value="1"/>
</dbReference>
<dbReference type="EMBL" id="VTTN01000027">
    <property type="protein sequence ID" value="KAA0588443.1"/>
    <property type="molecule type" value="Genomic_DNA"/>
</dbReference>
<dbReference type="InterPro" id="IPR036291">
    <property type="entry name" value="NAD(P)-bd_dom_sf"/>
</dbReference>
<accession>A0A5A9G1G3</accession>
<evidence type="ECO:0000259" key="3">
    <source>
        <dbReference type="SMART" id="SM00822"/>
    </source>
</evidence>
<protein>
    <submittedName>
        <fullName evidence="4">SDR family oxidoreductase</fullName>
    </submittedName>
</protein>
<dbReference type="AlphaFoldDB" id="A0A5A9G1G3"/>
<keyword evidence="5" id="KW-1185">Reference proteome</keyword>
<dbReference type="RefSeq" id="WP_149235355.1">
    <property type="nucleotide sequence ID" value="NZ_JALJXJ010000027.1"/>
</dbReference>
<dbReference type="PANTHER" id="PTHR43477">
    <property type="entry name" value="DIHYDROANTICAPSIN 7-DEHYDROGENASE"/>
    <property type="match status" value="1"/>
</dbReference>
<dbReference type="SMART" id="SM00822">
    <property type="entry name" value="PKS_KR"/>
    <property type="match status" value="1"/>
</dbReference>
<sequence>MHPRFSGKNVLVTGGNSGIGLATAKAFAAEGAHVAIIGRNAKTLEEARTEIGGDTVAIQYDMADIAGLAGLVDQLVGALGRIDVLYANAGIASVAPFETVDEALWDSLFAINLKSNFFLVQKIAPHMPRGSAIVLCASLAGVRINPALSVYGITKAALRHLGRTLAAVLLPRGIRVNTVTPGLIATPLTSRTPGGGEDFGGDEILKSLTELTPMKRAGSVEEAAQAVLYLASDEAGYMLGQEIVIDGGVASLG</sequence>
<dbReference type="OrthoDB" id="9793325at2"/>
<gene>
    <name evidence="4" type="ORF">FZ942_33430</name>
</gene>
<dbReference type="PANTHER" id="PTHR43477:SF1">
    <property type="entry name" value="DIHYDROANTICAPSIN 7-DEHYDROGENASE"/>
    <property type="match status" value="1"/>
</dbReference>
<dbReference type="InterPro" id="IPR020904">
    <property type="entry name" value="Sc_DH/Rdtase_CS"/>
</dbReference>
<reference evidence="4 5" key="1">
    <citation type="submission" date="2019-08" db="EMBL/GenBank/DDBJ databases">
        <authorList>
            <person name="Grouzdev D."/>
            <person name="Tikhonova E."/>
            <person name="Kravchenko I."/>
        </authorList>
    </citation>
    <scope>NUCLEOTIDE SEQUENCE [LARGE SCALE GENOMIC DNA]</scope>
    <source>
        <strain evidence="4 5">59b</strain>
    </source>
</reference>
<evidence type="ECO:0000313" key="4">
    <source>
        <dbReference type="EMBL" id="KAA0588443.1"/>
    </source>
</evidence>
<dbReference type="InterPro" id="IPR057326">
    <property type="entry name" value="KR_dom"/>
</dbReference>
<dbReference type="PROSITE" id="PS00061">
    <property type="entry name" value="ADH_SHORT"/>
    <property type="match status" value="1"/>
</dbReference>
<organism evidence="4 5">
    <name type="scientific">Azospirillum lipoferum</name>
    <dbReference type="NCBI Taxonomy" id="193"/>
    <lineage>
        <taxon>Bacteria</taxon>
        <taxon>Pseudomonadati</taxon>
        <taxon>Pseudomonadota</taxon>
        <taxon>Alphaproteobacteria</taxon>
        <taxon>Rhodospirillales</taxon>
        <taxon>Azospirillaceae</taxon>
        <taxon>Azospirillum</taxon>
    </lineage>
</organism>
<evidence type="ECO:0000256" key="2">
    <source>
        <dbReference type="ARBA" id="ARBA00023002"/>
    </source>
</evidence>
<dbReference type="InterPro" id="IPR051122">
    <property type="entry name" value="SDR_DHRS6-like"/>
</dbReference>
<dbReference type="Pfam" id="PF13561">
    <property type="entry name" value="adh_short_C2"/>
    <property type="match status" value="1"/>
</dbReference>